<dbReference type="HOGENOM" id="CLU_978951_0_0_6"/>
<reference evidence="1 2" key="1">
    <citation type="journal article" date="2008" name="J. Bacteriol.">
        <title>Insights into plant cell wall degradation from the genome sequence of the soil bacterium Cellvibrio japonicus.</title>
        <authorList>
            <person name="Deboy R.T."/>
            <person name="Mongodin E.F."/>
            <person name="Fouts D.E."/>
            <person name="Tailford L.E."/>
            <person name="Khouri H."/>
            <person name="Emerson J.B."/>
            <person name="Mohamoud Y."/>
            <person name="Watkins K."/>
            <person name="Henrissat B."/>
            <person name="Gilbert H.J."/>
            <person name="Nelson K.E."/>
        </authorList>
    </citation>
    <scope>NUCLEOTIDE SEQUENCE [LARGE SCALE GENOMIC DNA]</scope>
    <source>
        <strain evidence="1 2">Ueda107</strain>
    </source>
</reference>
<keyword evidence="2" id="KW-1185">Reference proteome</keyword>
<accession>B3PGV0</accession>
<proteinExistence type="predicted"/>
<dbReference type="Proteomes" id="UP000001036">
    <property type="component" value="Chromosome"/>
</dbReference>
<dbReference type="EMBL" id="CP000934">
    <property type="protein sequence ID" value="ACE83622.1"/>
    <property type="molecule type" value="Genomic_DNA"/>
</dbReference>
<organism evidence="1 2">
    <name type="scientific">Cellvibrio japonicus (strain Ueda107)</name>
    <name type="common">Pseudomonas fluorescens subsp. cellulosa</name>
    <dbReference type="NCBI Taxonomy" id="498211"/>
    <lineage>
        <taxon>Bacteria</taxon>
        <taxon>Pseudomonadati</taxon>
        <taxon>Pseudomonadota</taxon>
        <taxon>Gammaproteobacteria</taxon>
        <taxon>Cellvibrionales</taxon>
        <taxon>Cellvibrionaceae</taxon>
        <taxon>Cellvibrio</taxon>
    </lineage>
</organism>
<dbReference type="Pfam" id="PF16106">
    <property type="entry name" value="DUF4824"/>
    <property type="match status" value="1"/>
</dbReference>
<name>B3PGV0_CELJU</name>
<dbReference type="KEGG" id="cja:CJA_3545"/>
<evidence type="ECO:0000313" key="1">
    <source>
        <dbReference type="EMBL" id="ACE83622.1"/>
    </source>
</evidence>
<evidence type="ECO:0008006" key="3">
    <source>
        <dbReference type="Google" id="ProtNLM"/>
    </source>
</evidence>
<protein>
    <recommendedName>
        <fullName evidence="3">DUF4824 family protein</fullName>
    </recommendedName>
</protein>
<dbReference type="RefSeq" id="WP_012489120.1">
    <property type="nucleotide sequence ID" value="NC_010995.1"/>
</dbReference>
<gene>
    <name evidence="1" type="ordered locus">CJA_3545</name>
</gene>
<sequence length="272" mass="31494">MKKLTIISIGFLLTTNILLLGKVWYNRWEPHYGALTLSERELRLPSGYRFNKENSGISLDLTWNTKDDDTPNRLWGYNRELTLSDEHFSSFGFAACNNQYRERAQPGWILVEFNGPAYRNYLASMTARRDQHIAAEPTDETLQKTWQQEKDTLDKRVRQVAQEESRLFVIDAAANSAVLIKNQVSLQAKNTQTQYLTLPAKIRSSYRRCLDNNAKPTSIQIDSLLIARIHVPNRLARQLPNTSNNNSVRYQATLRYGRLLEPWVRELQILPP</sequence>
<dbReference type="eggNOG" id="ENOG503269T">
    <property type="taxonomic scope" value="Bacteria"/>
</dbReference>
<dbReference type="InterPro" id="IPR032249">
    <property type="entry name" value="DUF4824"/>
</dbReference>
<dbReference type="STRING" id="498211.CJA_3545"/>
<dbReference type="OrthoDB" id="8557961at2"/>
<evidence type="ECO:0000313" key="2">
    <source>
        <dbReference type="Proteomes" id="UP000001036"/>
    </source>
</evidence>
<dbReference type="AlphaFoldDB" id="B3PGV0"/>